<dbReference type="InterPro" id="IPR011701">
    <property type="entry name" value="MFS"/>
</dbReference>
<feature type="transmembrane region" description="Helical" evidence="2">
    <location>
        <begin position="254"/>
        <end position="272"/>
    </location>
</feature>
<sequence>MKLRNRDDVTEYERKNLFYLLAISALYTLGLSMSNIFVNIFLWKQSHNIELLAVYNISIYFTQLIIFVIAGKWVKRFDRVIILRVGIILISLFFIGLLSLGSHASSFYVLLGAILGAGYGFYLLAFNVLTFEVTEPHTRDYFNSTMGTLQSIAWMIGPLFAGYLITVLTGFKGYLTIFFLSFLLFLLAVITSIFLERRRTSGQYIIRRAMQEWKENPNWNRMINAHFLQGFRDGVFLFAVGLWVFMITDREMTIGIYNFIYAGGSLLVYQLLNRWLKPSKRKRFIFIGSVALYIAVIWIIYANTAVDLYIYGMMIGLSFPLFFAPFMSISYDVIGQARNARDYRVEYVVFKEIILNFGRVISLVLFWLGLQYFHEIQWLRYSLLLFGLGYLFVMLQIRKIE</sequence>
<dbReference type="Gene3D" id="1.20.1250.20">
    <property type="entry name" value="MFS general substrate transporter like domains"/>
    <property type="match status" value="1"/>
</dbReference>
<feature type="transmembrane region" description="Helical" evidence="2">
    <location>
        <begin position="107"/>
        <end position="131"/>
    </location>
</feature>
<feature type="transmembrane region" description="Helical" evidence="2">
    <location>
        <begin position="308"/>
        <end position="333"/>
    </location>
</feature>
<comment type="subcellular location">
    <subcellularLocation>
        <location evidence="1">Cell membrane</location>
        <topology evidence="1">Multi-pass membrane protein</topology>
    </subcellularLocation>
</comment>
<dbReference type="CDD" id="cd06174">
    <property type="entry name" value="MFS"/>
    <property type="match status" value="1"/>
</dbReference>
<feature type="transmembrane region" description="Helical" evidence="2">
    <location>
        <begin position="81"/>
        <end position="101"/>
    </location>
</feature>
<keyword evidence="4" id="KW-1185">Reference proteome</keyword>
<dbReference type="InterPro" id="IPR036259">
    <property type="entry name" value="MFS_trans_sf"/>
</dbReference>
<dbReference type="InterPro" id="IPR052528">
    <property type="entry name" value="Sugar_transport-like"/>
</dbReference>
<feature type="transmembrane region" description="Helical" evidence="2">
    <location>
        <begin position="20"/>
        <end position="43"/>
    </location>
</feature>
<gene>
    <name evidence="3" type="ORF">KC820_09425</name>
</gene>
<evidence type="ECO:0000256" key="2">
    <source>
        <dbReference type="SAM" id="Phobius"/>
    </source>
</evidence>
<dbReference type="SUPFAM" id="SSF103473">
    <property type="entry name" value="MFS general substrate transporter"/>
    <property type="match status" value="1"/>
</dbReference>
<dbReference type="PANTHER" id="PTHR23526:SF2">
    <property type="entry name" value="MAJOR FACILITATOR SUPERFAMILY (MFS) PROFILE DOMAIN-CONTAINING PROTEIN"/>
    <property type="match status" value="1"/>
</dbReference>
<reference evidence="3 4" key="1">
    <citation type="submission" date="2021-04" db="EMBL/GenBank/DDBJ databases">
        <title>Allobacillus sp. nov. SKP8-2 isolated from shrimp paste.</title>
        <authorList>
            <person name="Tanasupawat S."/>
            <person name="Yiamsombat S."/>
            <person name="Kanchanasin P."/>
            <person name="Kuncharoen N."/>
        </authorList>
    </citation>
    <scope>NUCLEOTIDE SEQUENCE [LARGE SCALE GENOMIC DNA]</scope>
    <source>
        <strain evidence="3 4">SKP8-2</strain>
    </source>
</reference>
<organism evidence="3 4">
    <name type="scientific">Allobacillus saliphilus</name>
    <dbReference type="NCBI Taxonomy" id="2912308"/>
    <lineage>
        <taxon>Bacteria</taxon>
        <taxon>Bacillati</taxon>
        <taxon>Bacillota</taxon>
        <taxon>Bacilli</taxon>
        <taxon>Bacillales</taxon>
        <taxon>Bacillaceae</taxon>
        <taxon>Allobacillus</taxon>
    </lineage>
</organism>
<name>A0A941CWA9_9BACI</name>
<keyword evidence="2" id="KW-0812">Transmembrane</keyword>
<feature type="transmembrane region" description="Helical" evidence="2">
    <location>
        <begin position="230"/>
        <end position="248"/>
    </location>
</feature>
<feature type="transmembrane region" description="Helical" evidence="2">
    <location>
        <begin position="378"/>
        <end position="397"/>
    </location>
</feature>
<evidence type="ECO:0000313" key="4">
    <source>
        <dbReference type="Proteomes" id="UP000675431"/>
    </source>
</evidence>
<feature type="transmembrane region" description="Helical" evidence="2">
    <location>
        <begin position="284"/>
        <end position="302"/>
    </location>
</feature>
<dbReference type="Pfam" id="PF07690">
    <property type="entry name" value="MFS_1"/>
    <property type="match status" value="1"/>
</dbReference>
<proteinExistence type="predicted"/>
<evidence type="ECO:0000256" key="1">
    <source>
        <dbReference type="ARBA" id="ARBA00004651"/>
    </source>
</evidence>
<dbReference type="EMBL" id="JAGSIE010000027">
    <property type="protein sequence ID" value="MBR7554369.1"/>
    <property type="molecule type" value="Genomic_DNA"/>
</dbReference>
<evidence type="ECO:0000313" key="3">
    <source>
        <dbReference type="EMBL" id="MBR7554369.1"/>
    </source>
</evidence>
<feature type="transmembrane region" description="Helical" evidence="2">
    <location>
        <begin position="177"/>
        <end position="195"/>
    </location>
</feature>
<dbReference type="PANTHER" id="PTHR23526">
    <property type="entry name" value="INTEGRAL MEMBRANE TRANSPORT PROTEIN-RELATED"/>
    <property type="match status" value="1"/>
</dbReference>
<feature type="transmembrane region" description="Helical" evidence="2">
    <location>
        <begin position="49"/>
        <end position="69"/>
    </location>
</feature>
<dbReference type="RefSeq" id="WP_212370490.1">
    <property type="nucleotide sequence ID" value="NZ_JAGSIE010000027.1"/>
</dbReference>
<comment type="caution">
    <text evidence="3">The sequence shown here is derived from an EMBL/GenBank/DDBJ whole genome shotgun (WGS) entry which is preliminary data.</text>
</comment>
<keyword evidence="2" id="KW-1133">Transmembrane helix</keyword>
<dbReference type="Proteomes" id="UP000675431">
    <property type="component" value="Unassembled WGS sequence"/>
</dbReference>
<dbReference type="AlphaFoldDB" id="A0A941CWA9"/>
<dbReference type="GO" id="GO:0005886">
    <property type="term" value="C:plasma membrane"/>
    <property type="evidence" value="ECO:0007669"/>
    <property type="project" value="UniProtKB-SubCell"/>
</dbReference>
<keyword evidence="2" id="KW-0472">Membrane</keyword>
<feature type="transmembrane region" description="Helical" evidence="2">
    <location>
        <begin position="152"/>
        <end position="171"/>
    </location>
</feature>
<accession>A0A941CWA9</accession>
<feature type="transmembrane region" description="Helical" evidence="2">
    <location>
        <begin position="353"/>
        <end position="372"/>
    </location>
</feature>
<protein>
    <submittedName>
        <fullName evidence="3">MFS transporter</fullName>
    </submittedName>
</protein>
<dbReference type="GO" id="GO:0022857">
    <property type="term" value="F:transmembrane transporter activity"/>
    <property type="evidence" value="ECO:0007669"/>
    <property type="project" value="InterPro"/>
</dbReference>